<dbReference type="InterPro" id="IPR016169">
    <property type="entry name" value="FAD-bd_PCMH_sub2"/>
</dbReference>
<dbReference type="PANTHER" id="PTHR43099:SF5">
    <property type="entry name" value="HLYC_CORC FAMILY TRANSPORTER"/>
    <property type="match status" value="1"/>
</dbReference>
<feature type="transmembrane region" description="Helical" evidence="9">
    <location>
        <begin position="67"/>
        <end position="87"/>
    </location>
</feature>
<dbReference type="Gene3D" id="3.10.580.10">
    <property type="entry name" value="CBS-domain"/>
    <property type="match status" value="1"/>
</dbReference>
<accession>A0A2Z4AQ30</accession>
<evidence type="ECO:0000313" key="12">
    <source>
        <dbReference type="Proteomes" id="UP000247465"/>
    </source>
</evidence>
<dbReference type="Proteomes" id="UP000247465">
    <property type="component" value="Chromosome"/>
</dbReference>
<dbReference type="SUPFAM" id="SSF56176">
    <property type="entry name" value="FAD-binding/transporter-associated domain-like"/>
    <property type="match status" value="1"/>
</dbReference>
<dbReference type="AlphaFoldDB" id="A0A2Z4AQ30"/>
<dbReference type="InterPro" id="IPR005170">
    <property type="entry name" value="Transptr-assoc_dom"/>
</dbReference>
<evidence type="ECO:0000256" key="3">
    <source>
        <dbReference type="ARBA" id="ARBA00022692"/>
    </source>
</evidence>
<dbReference type="Pfam" id="PF00571">
    <property type="entry name" value="CBS"/>
    <property type="match status" value="2"/>
</dbReference>
<dbReference type="PROSITE" id="PS51371">
    <property type="entry name" value="CBS"/>
    <property type="match status" value="1"/>
</dbReference>
<feature type="transmembrane region" description="Helical" evidence="9">
    <location>
        <begin position="143"/>
        <end position="167"/>
    </location>
</feature>
<dbReference type="InterPro" id="IPR044751">
    <property type="entry name" value="Ion_transp-like_CBS"/>
</dbReference>
<organism evidence="11 12">
    <name type="scientific">Candidatus Moanibacter tarae</name>
    <dbReference type="NCBI Taxonomy" id="2200854"/>
    <lineage>
        <taxon>Bacteria</taxon>
        <taxon>Pseudomonadati</taxon>
        <taxon>Verrucomicrobiota</taxon>
        <taxon>Opitutia</taxon>
        <taxon>Puniceicoccales</taxon>
        <taxon>Puniceicoccales incertae sedis</taxon>
        <taxon>Candidatus Moanibacter</taxon>
    </lineage>
</organism>
<dbReference type="PANTHER" id="PTHR43099">
    <property type="entry name" value="UPF0053 PROTEIN YRKA"/>
    <property type="match status" value="1"/>
</dbReference>
<evidence type="ECO:0000256" key="1">
    <source>
        <dbReference type="ARBA" id="ARBA00004651"/>
    </source>
</evidence>
<dbReference type="Gene3D" id="3.30.465.10">
    <property type="match status" value="1"/>
</dbReference>
<evidence type="ECO:0000256" key="9">
    <source>
        <dbReference type="SAM" id="Phobius"/>
    </source>
</evidence>
<dbReference type="InterPro" id="IPR051676">
    <property type="entry name" value="UPF0053_domain"/>
</dbReference>
<dbReference type="InterPro" id="IPR000644">
    <property type="entry name" value="CBS_dom"/>
</dbReference>
<dbReference type="InterPro" id="IPR036318">
    <property type="entry name" value="FAD-bd_PCMH-like_sf"/>
</dbReference>
<evidence type="ECO:0000256" key="2">
    <source>
        <dbReference type="ARBA" id="ARBA00022475"/>
    </source>
</evidence>
<sequence>MNLILYGFVFEIIGAVALLMLNALLVTFEFSVIKIRLSHFEDDAHERINQWKGPSRLLENAEKSVRVARLGTLLCTFGYAAAAFLLLEPFFASLNIYGYSISPALSGLISVILAVSLHYIVGDLVPRSLALTFPEHALRSSSWAIRVIGVITRPFFGPLHFLAGIVLKPFGAKPESDLDTLALEGQLRTLEESPEEFPVLPKILKNVIKMKDTKVQDILFPRNQVQFLDVEEDNEANLELMARSGHTRFPLCEGDLDNCIGLVHIKDVFHSTVDVSRIDLRRIKREMTQVDPQDPVEDVLQKLLLSKTHMALVRDDFGGTVGVVTMEQVIEELVGEIQDEFDAEETLIDQISHKEYRVSGLAPLRDVEDTFGVELENKDEVTTFGGLITVELGRIPKTSESLVLNDLEVRITEVDETRVISTTVKNLL</sequence>
<reference evidence="11 12" key="1">
    <citation type="submission" date="2018-06" db="EMBL/GenBank/DDBJ databases">
        <title>Draft Genome Sequence of a Novel Marine Bacterium Related to the Verrucomicrobia.</title>
        <authorList>
            <person name="Vosseberg J."/>
            <person name="Martijn J."/>
            <person name="Ettema T.J.G."/>
        </authorList>
    </citation>
    <scope>NUCLEOTIDE SEQUENCE [LARGE SCALE GENOMIC DNA]</scope>
    <source>
        <strain evidence="11">TARA_B100001123</strain>
    </source>
</reference>
<evidence type="ECO:0000256" key="6">
    <source>
        <dbReference type="ARBA" id="ARBA00023122"/>
    </source>
</evidence>
<name>A0A2Z4AQ30_9BACT</name>
<keyword evidence="5 9" id="KW-1133">Transmembrane helix</keyword>
<dbReference type="Pfam" id="PF03471">
    <property type="entry name" value="CorC_HlyC"/>
    <property type="match status" value="1"/>
</dbReference>
<dbReference type="EMBL" id="CP029803">
    <property type="protein sequence ID" value="AWT59922.1"/>
    <property type="molecule type" value="Genomic_DNA"/>
</dbReference>
<keyword evidence="2" id="KW-1003">Cell membrane</keyword>
<keyword evidence="4" id="KW-0677">Repeat</keyword>
<protein>
    <recommendedName>
        <fullName evidence="10">CBS domain-containing protein</fullName>
    </recommendedName>
</protein>
<gene>
    <name evidence="11" type="ORF">DF168_01120</name>
</gene>
<evidence type="ECO:0000256" key="7">
    <source>
        <dbReference type="ARBA" id="ARBA00023136"/>
    </source>
</evidence>
<evidence type="ECO:0000256" key="5">
    <source>
        <dbReference type="ARBA" id="ARBA00022989"/>
    </source>
</evidence>
<dbReference type="KEGG" id="mtar:DF168_01120"/>
<dbReference type="SMART" id="SM01091">
    <property type="entry name" value="CorC_HlyC"/>
    <property type="match status" value="1"/>
</dbReference>
<keyword evidence="6 8" id="KW-0129">CBS domain</keyword>
<comment type="subcellular location">
    <subcellularLocation>
        <location evidence="1">Cell membrane</location>
        <topology evidence="1">Multi-pass membrane protein</topology>
    </subcellularLocation>
</comment>
<feature type="transmembrane region" description="Helical" evidence="9">
    <location>
        <begin position="6"/>
        <end position="28"/>
    </location>
</feature>
<evidence type="ECO:0000313" key="11">
    <source>
        <dbReference type="EMBL" id="AWT59922.1"/>
    </source>
</evidence>
<dbReference type="GO" id="GO:0005886">
    <property type="term" value="C:plasma membrane"/>
    <property type="evidence" value="ECO:0007669"/>
    <property type="project" value="UniProtKB-SubCell"/>
</dbReference>
<dbReference type="InterPro" id="IPR046342">
    <property type="entry name" value="CBS_dom_sf"/>
</dbReference>
<dbReference type="GO" id="GO:0050660">
    <property type="term" value="F:flavin adenine dinucleotide binding"/>
    <property type="evidence" value="ECO:0007669"/>
    <property type="project" value="InterPro"/>
</dbReference>
<evidence type="ECO:0000259" key="10">
    <source>
        <dbReference type="PROSITE" id="PS51371"/>
    </source>
</evidence>
<feature type="domain" description="CBS" evidence="10">
    <location>
        <begin position="283"/>
        <end position="340"/>
    </location>
</feature>
<dbReference type="CDD" id="cd04590">
    <property type="entry name" value="CBS_pair_CorC_HlyC_assoc"/>
    <property type="match status" value="1"/>
</dbReference>
<keyword evidence="7 9" id="KW-0472">Membrane</keyword>
<evidence type="ECO:0000256" key="8">
    <source>
        <dbReference type="PROSITE-ProRule" id="PRU00703"/>
    </source>
</evidence>
<keyword evidence="3 9" id="KW-0812">Transmembrane</keyword>
<feature type="transmembrane region" description="Helical" evidence="9">
    <location>
        <begin position="99"/>
        <end position="122"/>
    </location>
</feature>
<evidence type="ECO:0000256" key="4">
    <source>
        <dbReference type="ARBA" id="ARBA00022737"/>
    </source>
</evidence>
<dbReference type="SUPFAM" id="SSF54631">
    <property type="entry name" value="CBS-domain pair"/>
    <property type="match status" value="1"/>
</dbReference>
<dbReference type="InterPro" id="IPR002550">
    <property type="entry name" value="CNNM"/>
</dbReference>
<dbReference type="Pfam" id="PF01595">
    <property type="entry name" value="CNNM"/>
    <property type="match status" value="1"/>
</dbReference>
<proteinExistence type="predicted"/>